<dbReference type="EC" id="5.6.2.3" evidence="11 12"/>
<dbReference type="SUPFAM" id="SSF48024">
    <property type="entry name" value="N-terminal domain of DnaB helicase"/>
    <property type="match status" value="1"/>
</dbReference>
<evidence type="ECO:0000256" key="3">
    <source>
        <dbReference type="ARBA" id="ARBA00022705"/>
    </source>
</evidence>
<dbReference type="InterPro" id="IPR007692">
    <property type="entry name" value="DNA_helicase_DnaB"/>
</dbReference>
<gene>
    <name evidence="15" type="ORF">SAMN02982985_04814</name>
</gene>
<dbReference type="Gene3D" id="3.40.50.300">
    <property type="entry name" value="P-loop containing nucleotide triphosphate hydrolases"/>
    <property type="match status" value="1"/>
</dbReference>
<feature type="domain" description="SF4 helicase" evidence="14">
    <location>
        <begin position="170"/>
        <end position="430"/>
    </location>
</feature>
<dbReference type="GO" id="GO:0043139">
    <property type="term" value="F:5'-3' DNA helicase activity"/>
    <property type="evidence" value="ECO:0007669"/>
    <property type="project" value="UniProtKB-EC"/>
</dbReference>
<comment type="catalytic activity">
    <reaction evidence="10 12">
        <text>ATP + H2O = ADP + phosphate + H(+)</text>
        <dbReference type="Rhea" id="RHEA:13065"/>
        <dbReference type="ChEBI" id="CHEBI:15377"/>
        <dbReference type="ChEBI" id="CHEBI:15378"/>
        <dbReference type="ChEBI" id="CHEBI:30616"/>
        <dbReference type="ChEBI" id="CHEBI:43474"/>
        <dbReference type="ChEBI" id="CHEBI:456216"/>
        <dbReference type="EC" id="5.6.2.3"/>
    </reaction>
</comment>
<dbReference type="AlphaFoldDB" id="A0A1I4SJ98"/>
<dbReference type="GO" id="GO:1990077">
    <property type="term" value="C:primosome complex"/>
    <property type="evidence" value="ECO:0007669"/>
    <property type="project" value="UniProtKB-UniRule"/>
</dbReference>
<evidence type="ECO:0000256" key="9">
    <source>
        <dbReference type="ARBA" id="ARBA00023235"/>
    </source>
</evidence>
<keyword evidence="6 12" id="KW-0347">Helicase</keyword>
<keyword evidence="5 12" id="KW-0378">Hydrolase</keyword>
<evidence type="ECO:0000256" key="13">
    <source>
        <dbReference type="SAM" id="MobiDB-lite"/>
    </source>
</evidence>
<comment type="function">
    <text evidence="12">The main replicative DNA helicase, it participates in initiation and elongation during chromosome replication. Travels ahead of the DNA replisome, separating dsDNA into templates for DNA synthesis. A processive ATP-dependent 5'-3' DNA helicase it has DNA-dependent ATPase activity.</text>
</comment>
<keyword evidence="7 12" id="KW-0067">ATP-binding</keyword>
<evidence type="ECO:0000256" key="4">
    <source>
        <dbReference type="ARBA" id="ARBA00022741"/>
    </source>
</evidence>
<dbReference type="InterPro" id="IPR007693">
    <property type="entry name" value="DNA_helicase_DnaB-like_N"/>
</dbReference>
<dbReference type="InterPro" id="IPR016136">
    <property type="entry name" value="DNA_helicase_N/primase_C"/>
</dbReference>
<dbReference type="InterPro" id="IPR027417">
    <property type="entry name" value="P-loop_NTPase"/>
</dbReference>
<dbReference type="PROSITE" id="PS51199">
    <property type="entry name" value="SF4_HELICASE"/>
    <property type="match status" value="1"/>
</dbReference>
<dbReference type="GO" id="GO:0005524">
    <property type="term" value="F:ATP binding"/>
    <property type="evidence" value="ECO:0007669"/>
    <property type="project" value="UniProtKB-UniRule"/>
</dbReference>
<dbReference type="STRING" id="758825.SAMN02982985_04814"/>
<dbReference type="NCBIfam" id="TIGR00665">
    <property type="entry name" value="DnaB"/>
    <property type="match status" value="1"/>
</dbReference>
<evidence type="ECO:0000256" key="5">
    <source>
        <dbReference type="ARBA" id="ARBA00022801"/>
    </source>
</evidence>
<keyword evidence="9" id="KW-0413">Isomerase</keyword>
<keyword evidence="2 12" id="KW-0639">Primosome</keyword>
<evidence type="ECO:0000259" key="14">
    <source>
        <dbReference type="PROSITE" id="PS51199"/>
    </source>
</evidence>
<evidence type="ECO:0000256" key="2">
    <source>
        <dbReference type="ARBA" id="ARBA00022515"/>
    </source>
</evidence>
<keyword evidence="16" id="KW-1185">Reference proteome</keyword>
<keyword evidence="4 12" id="KW-0547">Nucleotide-binding</keyword>
<dbReference type="RefSeq" id="WP_093390241.1">
    <property type="nucleotide sequence ID" value="NZ_FOTW01000026.1"/>
</dbReference>
<proteinExistence type="inferred from homology"/>
<dbReference type="GO" id="GO:0016887">
    <property type="term" value="F:ATP hydrolysis activity"/>
    <property type="evidence" value="ECO:0007669"/>
    <property type="project" value="RHEA"/>
</dbReference>
<dbReference type="InterPro" id="IPR007694">
    <property type="entry name" value="DNA_helicase_DnaB-like_C"/>
</dbReference>
<dbReference type="PANTHER" id="PTHR30153">
    <property type="entry name" value="REPLICATIVE DNA HELICASE DNAB"/>
    <property type="match status" value="1"/>
</dbReference>
<accession>A0A1I4SJ98</accession>
<evidence type="ECO:0000256" key="6">
    <source>
        <dbReference type="ARBA" id="ARBA00022806"/>
    </source>
</evidence>
<evidence type="ECO:0000256" key="12">
    <source>
        <dbReference type="RuleBase" id="RU362085"/>
    </source>
</evidence>
<evidence type="ECO:0000313" key="16">
    <source>
        <dbReference type="Proteomes" id="UP000199470"/>
    </source>
</evidence>
<dbReference type="Pfam" id="PF03796">
    <property type="entry name" value="DnaB_C"/>
    <property type="match status" value="1"/>
</dbReference>
<comment type="similarity">
    <text evidence="1 12">Belongs to the helicase family. DnaB subfamily.</text>
</comment>
<dbReference type="GO" id="GO:0003677">
    <property type="term" value="F:DNA binding"/>
    <property type="evidence" value="ECO:0007669"/>
    <property type="project" value="UniProtKB-UniRule"/>
</dbReference>
<evidence type="ECO:0000256" key="8">
    <source>
        <dbReference type="ARBA" id="ARBA00023125"/>
    </source>
</evidence>
<dbReference type="EMBL" id="FOTW01000026">
    <property type="protein sequence ID" value="SFM64588.1"/>
    <property type="molecule type" value="Genomic_DNA"/>
</dbReference>
<dbReference type="PANTHER" id="PTHR30153:SF2">
    <property type="entry name" value="REPLICATIVE DNA HELICASE"/>
    <property type="match status" value="1"/>
</dbReference>
<dbReference type="Proteomes" id="UP000199470">
    <property type="component" value="Unassembled WGS sequence"/>
</dbReference>
<dbReference type="GO" id="GO:0005829">
    <property type="term" value="C:cytosol"/>
    <property type="evidence" value="ECO:0007669"/>
    <property type="project" value="TreeGrafter"/>
</dbReference>
<evidence type="ECO:0000256" key="1">
    <source>
        <dbReference type="ARBA" id="ARBA00008428"/>
    </source>
</evidence>
<feature type="region of interest" description="Disordered" evidence="13">
    <location>
        <begin position="425"/>
        <end position="446"/>
    </location>
</feature>
<evidence type="ECO:0000256" key="11">
    <source>
        <dbReference type="NCBIfam" id="TIGR00665"/>
    </source>
</evidence>
<reference evidence="15 16" key="1">
    <citation type="submission" date="2016-10" db="EMBL/GenBank/DDBJ databases">
        <authorList>
            <person name="de Groot N.N."/>
        </authorList>
    </citation>
    <scope>NUCLEOTIDE SEQUENCE [LARGE SCALE GENOMIC DNA]</scope>
    <source>
        <strain evidence="15 16">ATCC 43154</strain>
    </source>
</reference>
<keyword evidence="3 12" id="KW-0235">DNA replication</keyword>
<dbReference type="Pfam" id="PF00772">
    <property type="entry name" value="DnaB"/>
    <property type="match status" value="1"/>
</dbReference>
<evidence type="ECO:0000313" key="15">
    <source>
        <dbReference type="EMBL" id="SFM64588.1"/>
    </source>
</evidence>
<name>A0A1I4SJ98_9BURK</name>
<organism evidence="15 16">
    <name type="scientific">Rugamonas rubra</name>
    <dbReference type="NCBI Taxonomy" id="758825"/>
    <lineage>
        <taxon>Bacteria</taxon>
        <taxon>Pseudomonadati</taxon>
        <taxon>Pseudomonadota</taxon>
        <taxon>Betaproteobacteria</taxon>
        <taxon>Burkholderiales</taxon>
        <taxon>Oxalobacteraceae</taxon>
        <taxon>Telluria group</taxon>
        <taxon>Rugamonas</taxon>
    </lineage>
</organism>
<evidence type="ECO:0000256" key="10">
    <source>
        <dbReference type="ARBA" id="ARBA00048954"/>
    </source>
</evidence>
<sequence>MDDHNTSPQAIEAEQSVIGALLRDNAAVDRMGDLRSIHFYRHDHRTIFSELLRQISAGQQCDVISAGAALAQAVPDCLAYLNSIQQSTPSAANINRYADLVRDRALRRGLLVATAEMSEMAFRPGARTAGDVLEAAQTALAALAETRATREPIRASEAMVAHLDVLDGRIEHKCSGIPTGFSDIDTLLTGGPNRGALVILGARPSMGKTALALNIATSVSQNYNVLFLSQEMQNGELLDRALASLGSIPLGAVIRGDMTDVEWIGFTAASGKLQNLNLHLDDQPALTLLDVRSKARLTKRKHGLDLLVIDYLQLMSGEGSNRNQQIEEISRGLKALAKDLNIVVLALSQLSRNAANKARPQLSDLRDSGAIEQDADIVLFIHREEVDNPQTHLRGFADVFVAKNRQGRIDDVLLSYEGVYTRFRDSTGTRPADPAPNYRKGLAKNL</sequence>
<dbReference type="CDD" id="cd00984">
    <property type="entry name" value="DnaB_C"/>
    <property type="match status" value="1"/>
</dbReference>
<keyword evidence="8 12" id="KW-0238">DNA-binding</keyword>
<dbReference type="SUPFAM" id="SSF52540">
    <property type="entry name" value="P-loop containing nucleoside triphosphate hydrolases"/>
    <property type="match status" value="1"/>
</dbReference>
<dbReference type="OrthoDB" id="8873702at2"/>
<evidence type="ECO:0000256" key="7">
    <source>
        <dbReference type="ARBA" id="ARBA00022840"/>
    </source>
</evidence>
<dbReference type="Gene3D" id="1.10.860.10">
    <property type="entry name" value="DNAb Helicase, Chain A"/>
    <property type="match status" value="1"/>
</dbReference>
<dbReference type="InterPro" id="IPR036185">
    <property type="entry name" value="DNA_heli_DnaB-like_N_sf"/>
</dbReference>
<protein>
    <recommendedName>
        <fullName evidence="11 12">Replicative DNA helicase</fullName>
        <ecNumber evidence="11 12">5.6.2.3</ecNumber>
    </recommendedName>
</protein>
<dbReference type="GO" id="GO:0006269">
    <property type="term" value="P:DNA replication, synthesis of primer"/>
    <property type="evidence" value="ECO:0007669"/>
    <property type="project" value="UniProtKB-UniRule"/>
</dbReference>